<comment type="caution">
    <text evidence="3">The sequence shown here is derived from an EMBL/GenBank/DDBJ whole genome shotgun (WGS) entry which is preliminary data.</text>
</comment>
<evidence type="ECO:0000313" key="4">
    <source>
        <dbReference type="Proteomes" id="UP001150062"/>
    </source>
</evidence>
<dbReference type="InterPro" id="IPR011993">
    <property type="entry name" value="PH-like_dom_sf"/>
</dbReference>
<feature type="domain" description="PH" evidence="2">
    <location>
        <begin position="3"/>
        <end position="104"/>
    </location>
</feature>
<dbReference type="SMART" id="SM00233">
    <property type="entry name" value="PH"/>
    <property type="match status" value="1"/>
</dbReference>
<dbReference type="Proteomes" id="UP001150062">
    <property type="component" value="Unassembled WGS sequence"/>
</dbReference>
<protein>
    <submittedName>
        <fullName evidence="3">DNAj</fullName>
    </submittedName>
</protein>
<dbReference type="Gene3D" id="2.30.29.30">
    <property type="entry name" value="Pleckstrin-homology domain (PH domain)/Phosphotyrosine-binding domain (PTB)"/>
    <property type="match status" value="1"/>
</dbReference>
<feature type="compositionally biased region" description="Polar residues" evidence="1">
    <location>
        <begin position="1021"/>
        <end position="1044"/>
    </location>
</feature>
<dbReference type="EMBL" id="JAOAOG010000299">
    <property type="protein sequence ID" value="KAJ6231643.1"/>
    <property type="molecule type" value="Genomic_DNA"/>
</dbReference>
<dbReference type="PANTHER" id="PTHR45834">
    <property type="entry name" value="RHO GUANINE NUCLEOTIDE EXCHANGE FACTOR 9-RELATED"/>
    <property type="match status" value="1"/>
</dbReference>
<feature type="region of interest" description="Disordered" evidence="1">
    <location>
        <begin position="134"/>
        <end position="215"/>
    </location>
</feature>
<sequence length="1216" mass="147344">MSSVFMESYLYRYSSGWKSKKKRYIVLDKQYLYDYKNEKDYKQKKRATEFINLSRYTCRKISPLNKKKSIYFQLTHPSRVCVYLSCDDFNNGRLWIRKLSKAIPENSITTQTQNKVATTPKKIENPNINQKQQYTTNQNEKQSQGQNQNQQNQNSYQQSYQRQQTQQSYLNQNKNPNFNQKQQYTTNQNQNQSQGQNQQTRNSYQQSYQRQQTQQSYLNQNKNLNFNQKQQYTTGQNENQSQSQNQQTRNSYQQSYQRQQTQQIKPETSQKYYPTNQQNNYQTNHTYSKKNLTFSQSQYKLPQQKFQKVGILQRPKSLPISSNPKNRLQPKNILNQSTLYSRNTQSFNKKEIEQRFQQDQSQLKLKSVLNKYKKQNQTQYTIPTDNIFFTNKDNKVFYIGIVSQLNTINFSSESFSIILSNQKINMSSLEQLNKTTFIQYSDIQNVRLMNSTGNEFKMVISVKGGKPMYLVSQESSTIITIFTIIQLLYDKSTLSSWLSGTLKNENDVENLYPQIFSKIFEFAIKLPKQFEQIVNYSNFVTYQSKFSENISRFSKETNFMSNFDNLDLSTSSIQTLLSIFLIITWRLPDPLFDLTIEKYPTLYDQNRSEEENIRSFLQLYLPLPKYIRKIVGSVFIICHLLLIEIDHQSFLDYLTTHLFNIIHFVEIKPDFDGDTLYNIISLQTAYIELLILYAPVFFYDSWEYLKGFLFGREIRIEEHHLLIRKSVEKYFTDQKLEKQRIEEEKQRLEQERQRMEQIRILEERKRELQRQEELERQRVELERQRILEQQRLEQERQRMEQIRMLEERKRELQRQEELERQRVELERQRILEQRRLEEERQRMEQIRMLEEQKRELQEFQRRQQLEEQRKQLERQRILEQQQIEQERQRMEQIRILEERKRELEQQKELERQRIEQQQIEEEKIRQLQIRKLEKQKRDLQKQLERNKQLEEQRNQLEQQKKLDRGQIEKESANKFQSNKDKFRKQEIERIGKFNENKQKEEEETEEEFIDLEELANEFSKSRSPQTNWPKYKNELQQNTINEPGSDTEREENKETTLIRELQNFFEIPLPLPEPPSKLLEEVSKNIIPQDKKLKSFESIFNQDFSEIIKSEKDIQELQKKNEEGNESRLLNIIDTLCIEISILNNEVFEQKRLFDVVYELIDEQYGNHKIPSFPILKLLRIPFSRRLNNQSRRTFNTTRIANNTKRSKFSFTKGRK</sequence>
<feature type="region of interest" description="Disordered" evidence="1">
    <location>
        <begin position="232"/>
        <end position="283"/>
    </location>
</feature>
<dbReference type="PROSITE" id="PS50003">
    <property type="entry name" value="PH_DOMAIN"/>
    <property type="match status" value="1"/>
</dbReference>
<feature type="compositionally biased region" description="Low complexity" evidence="1">
    <location>
        <begin position="270"/>
        <end position="283"/>
    </location>
</feature>
<feature type="compositionally biased region" description="Low complexity" evidence="1">
    <location>
        <begin position="232"/>
        <end position="263"/>
    </location>
</feature>
<reference evidence="3" key="1">
    <citation type="submission" date="2022-08" db="EMBL/GenBank/DDBJ databases">
        <title>Novel sulfate-reducing endosymbionts in the free-living metamonad Anaeramoeba.</title>
        <authorList>
            <person name="Jerlstrom-Hultqvist J."/>
            <person name="Cepicka I."/>
            <person name="Gallot-Lavallee L."/>
            <person name="Salas-Leiva D."/>
            <person name="Curtis B.A."/>
            <person name="Zahonova K."/>
            <person name="Pipaliya S."/>
            <person name="Dacks J."/>
            <person name="Roger A.J."/>
        </authorList>
    </citation>
    <scope>NUCLEOTIDE SEQUENCE</scope>
    <source>
        <strain evidence="3">Schooner1</strain>
    </source>
</reference>
<feature type="compositionally biased region" description="Low complexity" evidence="1">
    <location>
        <begin position="137"/>
        <end position="215"/>
    </location>
</feature>
<feature type="region of interest" description="Disordered" evidence="1">
    <location>
        <begin position="1016"/>
        <end position="1050"/>
    </location>
</feature>
<dbReference type="SUPFAM" id="SSF50729">
    <property type="entry name" value="PH domain-like"/>
    <property type="match status" value="1"/>
</dbReference>
<gene>
    <name evidence="3" type="ORF">M0813_05716</name>
</gene>
<name>A0ABQ8XG73_9EUKA</name>
<dbReference type="InterPro" id="IPR001849">
    <property type="entry name" value="PH_domain"/>
</dbReference>
<proteinExistence type="predicted"/>
<dbReference type="PANTHER" id="PTHR45834:SF3">
    <property type="entry name" value="RHO GUANINE NUCLEOTIDE EXCHANGE FACTOR 3, ISOFORM L"/>
    <property type="match status" value="1"/>
</dbReference>
<dbReference type="CDD" id="cd00821">
    <property type="entry name" value="PH"/>
    <property type="match status" value="1"/>
</dbReference>
<evidence type="ECO:0000256" key="1">
    <source>
        <dbReference type="SAM" id="MobiDB-lite"/>
    </source>
</evidence>
<organism evidence="3 4">
    <name type="scientific">Anaeramoeba flamelloides</name>
    <dbReference type="NCBI Taxonomy" id="1746091"/>
    <lineage>
        <taxon>Eukaryota</taxon>
        <taxon>Metamonada</taxon>
        <taxon>Anaeramoebidae</taxon>
        <taxon>Anaeramoeba</taxon>
    </lineage>
</organism>
<dbReference type="InterPro" id="IPR053086">
    <property type="entry name" value="RhoGEF_domain"/>
</dbReference>
<feature type="region of interest" description="Disordered" evidence="1">
    <location>
        <begin position="944"/>
        <end position="983"/>
    </location>
</feature>
<keyword evidence="4" id="KW-1185">Reference proteome</keyword>
<evidence type="ECO:0000259" key="2">
    <source>
        <dbReference type="PROSITE" id="PS50003"/>
    </source>
</evidence>
<evidence type="ECO:0000313" key="3">
    <source>
        <dbReference type="EMBL" id="KAJ6231643.1"/>
    </source>
</evidence>
<accession>A0ABQ8XG73</accession>
<dbReference type="Pfam" id="PF00169">
    <property type="entry name" value="PH"/>
    <property type="match status" value="1"/>
</dbReference>